<sequence length="227" mass="25494">MFISEVYRNVLIYKYMSSILRKRSLEVYPKQGGIVKTLLQRILSWLGDYCNNLDECGLDRKTLPCSKQGLEKICYIDATLVVLIWYLHGRSTDTKQLNYLYCLVAFSFSVLIVKTALLQGISLFKDPTNVLASPVFALAIALLMQTTTCKRLFPPFINNKRRAVCVKDVAELNLVELLDTEEGNTALQAVQKTPAKSRLPGGKAYVNGLLSTAKDIAQPKQENCHLI</sequence>
<keyword evidence="3" id="KW-1185">Reference proteome</keyword>
<keyword evidence="1" id="KW-0472">Membrane</keyword>
<evidence type="ECO:0000256" key="1">
    <source>
        <dbReference type="SAM" id="Phobius"/>
    </source>
</evidence>
<feature type="transmembrane region" description="Helical" evidence="1">
    <location>
        <begin position="130"/>
        <end position="153"/>
    </location>
</feature>
<reference evidence="2 3" key="1">
    <citation type="journal article" date="2017" name="Genome Biol. Evol.">
        <title>Phytophthora megakarya and P. palmivora, closely related causal agents of cacao black pod rot, underwent increases in genome sizes and gene numbers by different mechanisms.</title>
        <authorList>
            <person name="Ali S.S."/>
            <person name="Shao J."/>
            <person name="Lary D.J."/>
            <person name="Kronmiller B."/>
            <person name="Shen D."/>
            <person name="Strem M.D."/>
            <person name="Amoako-Attah I."/>
            <person name="Akrofi A.Y."/>
            <person name="Begoude B.A."/>
            <person name="Ten Hoopen G.M."/>
            <person name="Coulibaly K."/>
            <person name="Kebe B.I."/>
            <person name="Melnick R.L."/>
            <person name="Guiltinan M.J."/>
            <person name="Tyler B.M."/>
            <person name="Meinhardt L.W."/>
            <person name="Bailey B.A."/>
        </authorList>
    </citation>
    <scope>NUCLEOTIDE SEQUENCE [LARGE SCALE GENOMIC DNA]</scope>
    <source>
        <strain evidence="3">sbr112.9</strain>
    </source>
</reference>
<comment type="caution">
    <text evidence="2">The sequence shown here is derived from an EMBL/GenBank/DDBJ whole genome shotgun (WGS) entry which is preliminary data.</text>
</comment>
<dbReference type="Proteomes" id="UP000237271">
    <property type="component" value="Unassembled WGS sequence"/>
</dbReference>
<evidence type="ECO:0000313" key="3">
    <source>
        <dbReference type="Proteomes" id="UP000237271"/>
    </source>
</evidence>
<dbReference type="EMBL" id="NCKW01015475">
    <property type="protein sequence ID" value="POM62987.1"/>
    <property type="molecule type" value="Genomic_DNA"/>
</dbReference>
<keyword evidence="1" id="KW-1133">Transmembrane helix</keyword>
<dbReference type="AlphaFoldDB" id="A0A2P4XBQ8"/>
<gene>
    <name evidence="2" type="ORF">PHPALM_27784</name>
</gene>
<protein>
    <submittedName>
        <fullName evidence="2">Uncharacterized protein</fullName>
    </submittedName>
</protein>
<dbReference type="OrthoDB" id="126674at2759"/>
<keyword evidence="1" id="KW-0812">Transmembrane</keyword>
<evidence type="ECO:0000313" key="2">
    <source>
        <dbReference type="EMBL" id="POM62987.1"/>
    </source>
</evidence>
<organism evidence="2 3">
    <name type="scientific">Phytophthora palmivora</name>
    <dbReference type="NCBI Taxonomy" id="4796"/>
    <lineage>
        <taxon>Eukaryota</taxon>
        <taxon>Sar</taxon>
        <taxon>Stramenopiles</taxon>
        <taxon>Oomycota</taxon>
        <taxon>Peronosporomycetes</taxon>
        <taxon>Peronosporales</taxon>
        <taxon>Peronosporaceae</taxon>
        <taxon>Phytophthora</taxon>
    </lineage>
</organism>
<accession>A0A2P4XBQ8</accession>
<proteinExistence type="predicted"/>
<feature type="transmembrane region" description="Helical" evidence="1">
    <location>
        <begin position="99"/>
        <end position="124"/>
    </location>
</feature>
<name>A0A2P4XBQ8_9STRA</name>